<evidence type="ECO:0000313" key="3">
    <source>
        <dbReference type="Proteomes" id="UP000247512"/>
    </source>
</evidence>
<dbReference type="Pfam" id="PF03374">
    <property type="entry name" value="ANT"/>
    <property type="match status" value="1"/>
</dbReference>
<dbReference type="Pfam" id="PF04383">
    <property type="entry name" value="KilA-N"/>
    <property type="match status" value="1"/>
</dbReference>
<dbReference type="PROSITE" id="PS51301">
    <property type="entry name" value="KILA_N"/>
    <property type="match status" value="1"/>
</dbReference>
<evidence type="ECO:0000313" key="2">
    <source>
        <dbReference type="EMBL" id="PYD65328.1"/>
    </source>
</evidence>
<proteinExistence type="predicted"/>
<dbReference type="InterPro" id="IPR018004">
    <property type="entry name" value="KilA/APSES_HTH"/>
</dbReference>
<sequence length="294" mass="33039">MFILCSDGFAKEVFAWVIFCLCGELSCCVHLVCLTNIYPSPTRRWEVTKLTILSTEIRQDADGRYCLNDCHKAAVAAGHDYKSTQVEHFTRNASTEGLIQELLKNGELECEPVSSKAGRYGGTYAVKELVYAYAMWISPAFHLKVIRAFDAMVTKGVHIEHPLSIDLNDPAFLRSTLLTYTEKVIALEAEKAEAAPKLEVFERLANSKGRTNLREVGKELQIGSKRGIEFLREIKWTFRDQAGRWKAYSGAVDAGYVEMKYTTYTNSAGEEVSTQQVFVTPKGMTRLAHRLGMQ</sequence>
<keyword evidence="3" id="KW-1185">Reference proteome</keyword>
<name>A0ABX5PA09_9PROT</name>
<feature type="domain" description="KilA-N" evidence="1">
    <location>
        <begin position="44"/>
        <end position="152"/>
    </location>
</feature>
<protein>
    <recommendedName>
        <fullName evidence="1">KilA-N domain-containing protein</fullName>
    </recommendedName>
</protein>
<dbReference type="Proteomes" id="UP000247512">
    <property type="component" value="Unassembled WGS sequence"/>
</dbReference>
<dbReference type="InterPro" id="IPR017880">
    <property type="entry name" value="KilA_N"/>
</dbReference>
<dbReference type="EMBL" id="NIRT01000034">
    <property type="protein sequence ID" value="PYD65328.1"/>
    <property type="molecule type" value="Genomic_DNA"/>
</dbReference>
<comment type="caution">
    <text evidence="2">The sequence shown here is derived from an EMBL/GenBank/DDBJ whole genome shotgun (WGS) entry which is preliminary data.</text>
</comment>
<reference evidence="2 3" key="1">
    <citation type="submission" date="2017-06" db="EMBL/GenBank/DDBJ databases">
        <title>A draft genome sequence of Komagataeibacter nataicola LMG 1536.</title>
        <authorList>
            <person name="Skraban J."/>
            <person name="Cleenwerck I."/>
            <person name="Vandamme P."/>
            <person name="Trcek J."/>
        </authorList>
    </citation>
    <scope>NUCLEOTIDE SEQUENCE [LARGE SCALE GENOMIC DNA]</scope>
    <source>
        <strain evidence="2 3">LMG 1536</strain>
    </source>
</reference>
<gene>
    <name evidence="2" type="ORF">CDI09_14060</name>
</gene>
<accession>A0ABX5PA09</accession>
<evidence type="ECO:0000259" key="1">
    <source>
        <dbReference type="PROSITE" id="PS51301"/>
    </source>
</evidence>
<dbReference type="InterPro" id="IPR005039">
    <property type="entry name" value="Ant_C"/>
</dbReference>
<organism evidence="2 3">
    <name type="scientific">Komagataeibacter nataicola</name>
    <dbReference type="NCBI Taxonomy" id="265960"/>
    <lineage>
        <taxon>Bacteria</taxon>
        <taxon>Pseudomonadati</taxon>
        <taxon>Pseudomonadota</taxon>
        <taxon>Alphaproteobacteria</taxon>
        <taxon>Acetobacterales</taxon>
        <taxon>Acetobacteraceae</taxon>
        <taxon>Komagataeibacter</taxon>
    </lineage>
</organism>
<dbReference type="SMART" id="SM01252">
    <property type="entry name" value="KilA-N"/>
    <property type="match status" value="1"/>
</dbReference>